<dbReference type="PANTHER" id="PTHR22981">
    <property type="entry name" value="3-HYDROXYISOBUTYRATE DEHYDROGENASE-RELATED"/>
    <property type="match status" value="1"/>
</dbReference>
<gene>
    <name evidence="9" type="ORF">QJS10_CPA01g00570</name>
</gene>
<keyword evidence="10" id="KW-1185">Reference proteome</keyword>
<dbReference type="InterPro" id="IPR002204">
    <property type="entry name" value="3-OH-isobutyrate_DH-rel_CS"/>
</dbReference>
<evidence type="ECO:0000313" key="9">
    <source>
        <dbReference type="EMBL" id="KAK1326743.1"/>
    </source>
</evidence>
<reference evidence="9" key="1">
    <citation type="journal article" date="2023" name="Nat. Commun.">
        <title>Diploid and tetraploid genomes of Acorus and the evolution of monocots.</title>
        <authorList>
            <person name="Ma L."/>
            <person name="Liu K.W."/>
            <person name="Li Z."/>
            <person name="Hsiao Y.Y."/>
            <person name="Qi Y."/>
            <person name="Fu T."/>
            <person name="Tang G.D."/>
            <person name="Zhang D."/>
            <person name="Sun W.H."/>
            <person name="Liu D.K."/>
            <person name="Li Y."/>
            <person name="Chen G.Z."/>
            <person name="Liu X.D."/>
            <person name="Liao X.Y."/>
            <person name="Jiang Y.T."/>
            <person name="Yu X."/>
            <person name="Hao Y."/>
            <person name="Huang J."/>
            <person name="Zhao X.W."/>
            <person name="Ke S."/>
            <person name="Chen Y.Y."/>
            <person name="Wu W.L."/>
            <person name="Hsu J.L."/>
            <person name="Lin Y.F."/>
            <person name="Huang M.D."/>
            <person name="Li C.Y."/>
            <person name="Huang L."/>
            <person name="Wang Z.W."/>
            <person name="Zhao X."/>
            <person name="Zhong W.Y."/>
            <person name="Peng D.H."/>
            <person name="Ahmad S."/>
            <person name="Lan S."/>
            <person name="Zhang J.S."/>
            <person name="Tsai W.C."/>
            <person name="Van de Peer Y."/>
            <person name="Liu Z.J."/>
        </authorList>
    </citation>
    <scope>NUCLEOTIDE SEQUENCE</scope>
    <source>
        <strain evidence="9">CP</strain>
    </source>
</reference>
<sequence length="83" mass="9483">MAKFGSTHPIRRFCSTPVPSHIGKVGFIGLGNMGSHMANNLIDAGFDIAVHDMYEICHSFQAFIYLFIFEKLRDFFFSFYKVP</sequence>
<evidence type="ECO:0000256" key="1">
    <source>
        <dbReference type="ARBA" id="ARBA00005109"/>
    </source>
</evidence>
<proteinExistence type="inferred from homology"/>
<dbReference type="Gene3D" id="3.40.50.720">
    <property type="entry name" value="NAD(P)-binding Rossmann-like Domain"/>
    <property type="match status" value="1"/>
</dbReference>
<dbReference type="EC" id="1.1.1.31" evidence="3"/>
<protein>
    <recommendedName>
        <fullName evidence="3">3-hydroxyisobutyrate dehydrogenase</fullName>
        <ecNumber evidence="3">1.1.1.31</ecNumber>
    </recommendedName>
</protein>
<dbReference type="EMBL" id="JAUJYO010000001">
    <property type="protein sequence ID" value="KAK1326743.1"/>
    <property type="molecule type" value="Genomic_DNA"/>
</dbReference>
<dbReference type="Proteomes" id="UP001180020">
    <property type="component" value="Unassembled WGS sequence"/>
</dbReference>
<dbReference type="InterPro" id="IPR006115">
    <property type="entry name" value="6PGDH_NADP-bd"/>
</dbReference>
<keyword evidence="6" id="KW-0520">NAD</keyword>
<dbReference type="GO" id="GO:0006574">
    <property type="term" value="P:L-valine catabolic process"/>
    <property type="evidence" value="ECO:0007669"/>
    <property type="project" value="TreeGrafter"/>
</dbReference>
<dbReference type="PANTHER" id="PTHR22981:SF7">
    <property type="entry name" value="3-HYDROXYISOBUTYRATE DEHYDROGENASE, MITOCHONDRIAL"/>
    <property type="match status" value="1"/>
</dbReference>
<dbReference type="GO" id="GO:0050661">
    <property type="term" value="F:NADP binding"/>
    <property type="evidence" value="ECO:0007669"/>
    <property type="project" value="InterPro"/>
</dbReference>
<organism evidence="9 10">
    <name type="scientific">Acorus calamus</name>
    <name type="common">Sweet flag</name>
    <dbReference type="NCBI Taxonomy" id="4465"/>
    <lineage>
        <taxon>Eukaryota</taxon>
        <taxon>Viridiplantae</taxon>
        <taxon>Streptophyta</taxon>
        <taxon>Embryophyta</taxon>
        <taxon>Tracheophyta</taxon>
        <taxon>Spermatophyta</taxon>
        <taxon>Magnoliopsida</taxon>
        <taxon>Liliopsida</taxon>
        <taxon>Acoraceae</taxon>
        <taxon>Acorus</taxon>
    </lineage>
</organism>
<comment type="catalytic activity">
    <reaction evidence="7">
        <text>3-hydroxy-2-methylpropanoate + NAD(+) = 2-methyl-3-oxopropanoate + NADH + H(+)</text>
        <dbReference type="Rhea" id="RHEA:17681"/>
        <dbReference type="ChEBI" id="CHEBI:11805"/>
        <dbReference type="ChEBI" id="CHEBI:15378"/>
        <dbReference type="ChEBI" id="CHEBI:57540"/>
        <dbReference type="ChEBI" id="CHEBI:57700"/>
        <dbReference type="ChEBI" id="CHEBI:57945"/>
        <dbReference type="EC" id="1.1.1.31"/>
    </reaction>
</comment>
<evidence type="ECO:0000259" key="8">
    <source>
        <dbReference type="Pfam" id="PF03446"/>
    </source>
</evidence>
<dbReference type="InterPro" id="IPR036291">
    <property type="entry name" value="NAD(P)-bd_dom_sf"/>
</dbReference>
<dbReference type="Pfam" id="PF03446">
    <property type="entry name" value="NAD_binding_2"/>
    <property type="match status" value="1"/>
</dbReference>
<comment type="caution">
    <text evidence="9">The sequence shown here is derived from an EMBL/GenBank/DDBJ whole genome shotgun (WGS) entry which is preliminary data.</text>
</comment>
<evidence type="ECO:0000256" key="7">
    <source>
        <dbReference type="ARBA" id="ARBA00049197"/>
    </source>
</evidence>
<dbReference type="AlphaFoldDB" id="A0AAV9FLB4"/>
<accession>A0AAV9FLB4</accession>
<dbReference type="GO" id="GO:0008442">
    <property type="term" value="F:3-hydroxyisobutyrate dehydrogenase activity"/>
    <property type="evidence" value="ECO:0007669"/>
    <property type="project" value="UniProtKB-EC"/>
</dbReference>
<comment type="pathway">
    <text evidence="1">Amino-acid degradation; L-valine degradation.</text>
</comment>
<dbReference type="PROSITE" id="PS00895">
    <property type="entry name" value="3_HYDROXYISOBUT_DH"/>
    <property type="match status" value="1"/>
</dbReference>
<keyword evidence="4" id="KW-0101">Branched-chain amino acid catabolism</keyword>
<feature type="domain" description="6-phosphogluconate dehydrogenase NADP-binding" evidence="8">
    <location>
        <begin position="24"/>
        <end position="54"/>
    </location>
</feature>
<evidence type="ECO:0000256" key="4">
    <source>
        <dbReference type="ARBA" id="ARBA00022456"/>
    </source>
</evidence>
<evidence type="ECO:0000256" key="3">
    <source>
        <dbReference type="ARBA" id="ARBA00012991"/>
    </source>
</evidence>
<comment type="similarity">
    <text evidence="2">Belongs to the HIBADH-related family. 3-hydroxyisobutyrate dehydrogenase subfamily.</text>
</comment>
<evidence type="ECO:0000256" key="2">
    <source>
        <dbReference type="ARBA" id="ARBA00006013"/>
    </source>
</evidence>
<evidence type="ECO:0000256" key="5">
    <source>
        <dbReference type="ARBA" id="ARBA00023002"/>
    </source>
</evidence>
<name>A0AAV9FLB4_ACOCL</name>
<keyword evidence="5" id="KW-0560">Oxidoreductase</keyword>
<evidence type="ECO:0000256" key="6">
    <source>
        <dbReference type="ARBA" id="ARBA00023027"/>
    </source>
</evidence>
<evidence type="ECO:0000313" key="10">
    <source>
        <dbReference type="Proteomes" id="UP001180020"/>
    </source>
</evidence>
<dbReference type="SUPFAM" id="SSF51735">
    <property type="entry name" value="NAD(P)-binding Rossmann-fold domains"/>
    <property type="match status" value="1"/>
</dbReference>
<reference evidence="9" key="2">
    <citation type="submission" date="2023-06" db="EMBL/GenBank/DDBJ databases">
        <authorList>
            <person name="Ma L."/>
            <person name="Liu K.-W."/>
            <person name="Li Z."/>
            <person name="Hsiao Y.-Y."/>
            <person name="Qi Y."/>
            <person name="Fu T."/>
            <person name="Tang G."/>
            <person name="Zhang D."/>
            <person name="Sun W.-H."/>
            <person name="Liu D.-K."/>
            <person name="Li Y."/>
            <person name="Chen G.-Z."/>
            <person name="Liu X.-D."/>
            <person name="Liao X.-Y."/>
            <person name="Jiang Y.-T."/>
            <person name="Yu X."/>
            <person name="Hao Y."/>
            <person name="Huang J."/>
            <person name="Zhao X.-W."/>
            <person name="Ke S."/>
            <person name="Chen Y.-Y."/>
            <person name="Wu W.-L."/>
            <person name="Hsu J.-L."/>
            <person name="Lin Y.-F."/>
            <person name="Huang M.-D."/>
            <person name="Li C.-Y."/>
            <person name="Huang L."/>
            <person name="Wang Z.-W."/>
            <person name="Zhao X."/>
            <person name="Zhong W.-Y."/>
            <person name="Peng D.-H."/>
            <person name="Ahmad S."/>
            <person name="Lan S."/>
            <person name="Zhang J.-S."/>
            <person name="Tsai W.-C."/>
            <person name="Van De Peer Y."/>
            <person name="Liu Z.-J."/>
        </authorList>
    </citation>
    <scope>NUCLEOTIDE SEQUENCE</scope>
    <source>
        <strain evidence="9">CP</strain>
        <tissue evidence="9">Leaves</tissue>
    </source>
</reference>